<keyword evidence="2" id="KW-0378">Hydrolase</keyword>
<dbReference type="GO" id="GO:0016787">
    <property type="term" value="F:hydrolase activity"/>
    <property type="evidence" value="ECO:0007669"/>
    <property type="project" value="UniProtKB-KW"/>
</dbReference>
<evidence type="ECO:0000256" key="4">
    <source>
        <dbReference type="ARBA" id="ARBA00022840"/>
    </source>
</evidence>
<dbReference type="InterPro" id="IPR027417">
    <property type="entry name" value="P-loop_NTPase"/>
</dbReference>
<evidence type="ECO:0000313" key="7">
    <source>
        <dbReference type="Proteomes" id="UP000297253"/>
    </source>
</evidence>
<proteinExistence type="predicted"/>
<accession>A0A4Y9J697</accession>
<evidence type="ECO:0000256" key="1">
    <source>
        <dbReference type="ARBA" id="ARBA00022741"/>
    </source>
</evidence>
<reference evidence="6 7" key="1">
    <citation type="submission" date="2019-03" db="EMBL/GenBank/DDBJ databases">
        <title>Diversity of the mouse oral microbiome.</title>
        <authorList>
            <person name="Joseph S."/>
            <person name="Aduse-Opoku J."/>
            <person name="Curtis M."/>
            <person name="Wade W."/>
            <person name="Hashim A."/>
        </authorList>
    </citation>
    <scope>NUCLEOTIDE SEQUENCE [LARGE SCALE GENOMIC DNA]</scope>
    <source>
        <strain evidence="6 7">WM131</strain>
    </source>
</reference>
<protein>
    <submittedName>
        <fullName evidence="6">Viral (Super1) RNA helicase</fullName>
    </submittedName>
</protein>
<organism evidence="6 7">
    <name type="scientific">Streptococcus cuniculi</name>
    <dbReference type="NCBI Taxonomy" id="1432788"/>
    <lineage>
        <taxon>Bacteria</taxon>
        <taxon>Bacillati</taxon>
        <taxon>Bacillota</taxon>
        <taxon>Bacilli</taxon>
        <taxon>Lactobacillales</taxon>
        <taxon>Streptococcaceae</taxon>
        <taxon>Streptococcus</taxon>
    </lineage>
</organism>
<dbReference type="GO" id="GO:0043139">
    <property type="term" value="F:5'-3' DNA helicase activity"/>
    <property type="evidence" value="ECO:0007669"/>
    <property type="project" value="TreeGrafter"/>
</dbReference>
<evidence type="ECO:0000259" key="5">
    <source>
        <dbReference type="Pfam" id="PF13087"/>
    </source>
</evidence>
<dbReference type="Pfam" id="PF13087">
    <property type="entry name" value="AAA_12"/>
    <property type="match status" value="1"/>
</dbReference>
<dbReference type="GO" id="GO:0005524">
    <property type="term" value="F:ATP binding"/>
    <property type="evidence" value="ECO:0007669"/>
    <property type="project" value="UniProtKB-KW"/>
</dbReference>
<name>A0A4Y9J697_9STRE</name>
<gene>
    <name evidence="6" type="ORF">E4T82_12040</name>
</gene>
<comment type="caution">
    <text evidence="6">The sequence shown here is derived from an EMBL/GenBank/DDBJ whole genome shotgun (WGS) entry which is preliminary data.</text>
</comment>
<keyword evidence="1" id="KW-0547">Nucleotide-binding</keyword>
<dbReference type="EMBL" id="SPPD01000060">
    <property type="protein sequence ID" value="TFU96540.1"/>
    <property type="molecule type" value="Genomic_DNA"/>
</dbReference>
<evidence type="ECO:0000256" key="3">
    <source>
        <dbReference type="ARBA" id="ARBA00022806"/>
    </source>
</evidence>
<feature type="domain" description="DNA2/NAM7 helicase-like C-terminal" evidence="5">
    <location>
        <begin position="31"/>
        <end position="135"/>
    </location>
</feature>
<dbReference type="Proteomes" id="UP000297253">
    <property type="component" value="Unassembled WGS sequence"/>
</dbReference>
<dbReference type="Gene3D" id="3.40.50.300">
    <property type="entry name" value="P-loop containing nucleotide triphosphate hydrolases"/>
    <property type="match status" value="1"/>
</dbReference>
<feature type="non-terminal residue" evidence="6">
    <location>
        <position position="1"/>
    </location>
</feature>
<dbReference type="InterPro" id="IPR041679">
    <property type="entry name" value="DNA2/NAM7-like_C"/>
</dbReference>
<dbReference type="PANTHER" id="PTHR43788:SF8">
    <property type="entry name" value="DNA-BINDING PROTEIN SMUBP-2"/>
    <property type="match status" value="1"/>
</dbReference>
<dbReference type="PANTHER" id="PTHR43788">
    <property type="entry name" value="DNA2/NAM7 HELICASE FAMILY MEMBER"/>
    <property type="match status" value="1"/>
</dbReference>
<dbReference type="AlphaFoldDB" id="A0A4Y9J697"/>
<dbReference type="InterPro" id="IPR050534">
    <property type="entry name" value="Coronavir_polyprotein_1ab"/>
</dbReference>
<sequence length="164" mass="17679">HGKAPSTACKLPPSAWLDVRGSIAAGHWIVEEETCLRRLVANLLSAGVPPAEMAMVSPFRDCAQNLRRIGREFGVGDGKVGTVHTAQGKEAEVVVLVLGGDPRMPGAKAWAASKPNLLNVANSRAKARLYVIGNRELWAKQNYFSVLAERLPTYSTVMQDDSAE</sequence>
<dbReference type="SUPFAM" id="SSF52540">
    <property type="entry name" value="P-loop containing nucleoside triphosphate hydrolases"/>
    <property type="match status" value="1"/>
</dbReference>
<dbReference type="RefSeq" id="WP_228065167.1">
    <property type="nucleotide sequence ID" value="NZ_JADGKZ010000060.1"/>
</dbReference>
<evidence type="ECO:0000256" key="2">
    <source>
        <dbReference type="ARBA" id="ARBA00022801"/>
    </source>
</evidence>
<keyword evidence="3 6" id="KW-0347">Helicase</keyword>
<keyword evidence="4" id="KW-0067">ATP-binding</keyword>
<evidence type="ECO:0000313" key="6">
    <source>
        <dbReference type="EMBL" id="TFU96540.1"/>
    </source>
</evidence>